<evidence type="ECO:0000256" key="5">
    <source>
        <dbReference type="ARBA" id="ARBA00022527"/>
    </source>
</evidence>
<proteinExistence type="inferred from homology"/>
<sequence>MQKVSGEDRRKEEQQGNRRVSQTSSRTRSAMAASRSSSGGGTSNSVLMVGPNFRVGKKIGCGNFGELRLGKNLYNNEHVAIKLEPMKSKAPQLHLEYRFYKQLSQHEGIPEIYYFGPCGKYNALVMELLGPSLEDLFDICDRKFSLKCVLLLAVQLLHQIEYVHSKHLIYRDVKPENFLIGRTSMKKDKVIHVVDFGLAKEYIDPDTNRHIPYREHKSLTGTARYMSINTHLGKEQSRRDDLEALGHMFMYFLRGNLPWQGLKADTLKERYQKIGDTKRATPIEVLCENHPEELATYLRYVRRLDFFETPDYEYLRKLFQDLQERKGYVDEGEFDWTGRNMQTPVGSIQASNQKDVISPRQKTSKEPRNNTAWSESKPSGIDALGPRLTSENRHPSVQVVRGSTNIDLSRGGDDDGATADRSNAPITTNADVDVVDETKCCCFFKRKIKKKKSGRNK</sequence>
<evidence type="ECO:0000313" key="17">
    <source>
        <dbReference type="EMBL" id="CDW43602.1"/>
    </source>
</evidence>
<dbReference type="InterPro" id="IPR017441">
    <property type="entry name" value="Protein_kinase_ATP_BS"/>
</dbReference>
<dbReference type="Gene3D" id="1.10.510.10">
    <property type="entry name" value="Transferase(Phosphotransferase) domain 1"/>
    <property type="match status" value="1"/>
</dbReference>
<feature type="compositionally biased region" description="Polar residues" evidence="15">
    <location>
        <begin position="339"/>
        <end position="355"/>
    </location>
</feature>
<evidence type="ECO:0000256" key="11">
    <source>
        <dbReference type="ARBA" id="ARBA00047899"/>
    </source>
</evidence>
<evidence type="ECO:0000256" key="8">
    <source>
        <dbReference type="ARBA" id="ARBA00022741"/>
    </source>
</evidence>
<keyword evidence="5 14" id="KW-0723">Serine/threonine-protein kinase</keyword>
<feature type="compositionally biased region" description="Low complexity" evidence="15">
    <location>
        <begin position="18"/>
        <end position="37"/>
    </location>
</feature>
<dbReference type="GO" id="GO:0016055">
    <property type="term" value="P:Wnt signaling pathway"/>
    <property type="evidence" value="ECO:0007669"/>
    <property type="project" value="UniProtKB-KW"/>
</dbReference>
<evidence type="ECO:0000256" key="3">
    <source>
        <dbReference type="ARBA" id="ARBA00012513"/>
    </source>
</evidence>
<comment type="catalytic activity">
    <reaction evidence="12">
        <text>L-seryl-[protein] + ATP = O-phospho-L-seryl-[protein] + ADP + H(+)</text>
        <dbReference type="Rhea" id="RHEA:17989"/>
        <dbReference type="Rhea" id="RHEA-COMP:9863"/>
        <dbReference type="Rhea" id="RHEA-COMP:11604"/>
        <dbReference type="ChEBI" id="CHEBI:15378"/>
        <dbReference type="ChEBI" id="CHEBI:29999"/>
        <dbReference type="ChEBI" id="CHEBI:30616"/>
        <dbReference type="ChEBI" id="CHEBI:83421"/>
        <dbReference type="ChEBI" id="CHEBI:456216"/>
        <dbReference type="EC" id="2.7.11.1"/>
    </reaction>
</comment>
<evidence type="ECO:0000259" key="16">
    <source>
        <dbReference type="PROSITE" id="PS50011"/>
    </source>
</evidence>
<dbReference type="PROSITE" id="PS00107">
    <property type="entry name" value="PROTEIN_KINASE_ATP"/>
    <property type="match status" value="1"/>
</dbReference>
<accession>A0A0K2V0D0</accession>
<dbReference type="EC" id="2.7.11.1" evidence="3"/>
<dbReference type="OrthoDB" id="5800476at2759"/>
<dbReference type="GO" id="GO:0005737">
    <property type="term" value="C:cytoplasm"/>
    <property type="evidence" value="ECO:0007669"/>
    <property type="project" value="UniProtKB-SubCell"/>
</dbReference>
<dbReference type="PANTHER" id="PTHR11909">
    <property type="entry name" value="CASEIN KINASE-RELATED"/>
    <property type="match status" value="1"/>
</dbReference>
<feature type="compositionally biased region" description="Basic and acidic residues" evidence="15">
    <location>
        <begin position="1"/>
        <end position="16"/>
    </location>
</feature>
<dbReference type="CDD" id="cd14126">
    <property type="entry name" value="STKc_CK1_gamma"/>
    <property type="match status" value="1"/>
</dbReference>
<keyword evidence="7" id="KW-0879">Wnt signaling pathway</keyword>
<evidence type="ECO:0000256" key="9">
    <source>
        <dbReference type="ARBA" id="ARBA00022777"/>
    </source>
</evidence>
<comment type="subcellular location">
    <subcellularLocation>
        <location evidence="1">Cytoplasm</location>
    </subcellularLocation>
</comment>
<dbReference type="InterPro" id="IPR000719">
    <property type="entry name" value="Prot_kinase_dom"/>
</dbReference>
<dbReference type="InterPro" id="IPR022247">
    <property type="entry name" value="Casein_kinase-1_gamma_C"/>
</dbReference>
<evidence type="ECO:0000256" key="13">
    <source>
        <dbReference type="PROSITE-ProRule" id="PRU10141"/>
    </source>
</evidence>
<dbReference type="PROSITE" id="PS00108">
    <property type="entry name" value="PROTEIN_KINASE_ST"/>
    <property type="match status" value="1"/>
</dbReference>
<evidence type="ECO:0000256" key="6">
    <source>
        <dbReference type="ARBA" id="ARBA00022679"/>
    </source>
</evidence>
<evidence type="ECO:0000256" key="4">
    <source>
        <dbReference type="ARBA" id="ARBA00022490"/>
    </source>
</evidence>
<keyword evidence="4" id="KW-0963">Cytoplasm</keyword>
<dbReference type="InterPro" id="IPR050235">
    <property type="entry name" value="CK1_Ser-Thr_kinase"/>
</dbReference>
<keyword evidence="6" id="KW-0808">Transferase</keyword>
<keyword evidence="10 13" id="KW-0067">ATP-binding</keyword>
<dbReference type="FunFam" id="1.10.510.10:FF:000703">
    <property type="entry name" value="Casein kinase I gamma"/>
    <property type="match status" value="1"/>
</dbReference>
<dbReference type="InterPro" id="IPR008271">
    <property type="entry name" value="Ser/Thr_kinase_AS"/>
</dbReference>
<comment type="similarity">
    <text evidence="2">Belongs to the protein kinase superfamily. CK1 Ser/Thr protein kinase family. Casein kinase I subfamily.</text>
</comment>
<dbReference type="SMART" id="SM00220">
    <property type="entry name" value="S_TKc"/>
    <property type="match status" value="1"/>
</dbReference>
<evidence type="ECO:0000256" key="2">
    <source>
        <dbReference type="ARBA" id="ARBA00005926"/>
    </source>
</evidence>
<dbReference type="EMBL" id="HACA01026241">
    <property type="protein sequence ID" value="CDW43602.1"/>
    <property type="molecule type" value="Transcribed_RNA"/>
</dbReference>
<dbReference type="GO" id="GO:0004674">
    <property type="term" value="F:protein serine/threonine kinase activity"/>
    <property type="evidence" value="ECO:0007669"/>
    <property type="project" value="UniProtKB-KW"/>
</dbReference>
<dbReference type="GO" id="GO:0032880">
    <property type="term" value="P:regulation of protein localization"/>
    <property type="evidence" value="ECO:0007669"/>
    <property type="project" value="UniProtKB-ARBA"/>
</dbReference>
<feature type="domain" description="Protein kinase" evidence="16">
    <location>
        <begin position="53"/>
        <end position="337"/>
    </location>
</feature>
<feature type="region of interest" description="Disordered" evidence="15">
    <location>
        <begin position="1"/>
        <end position="45"/>
    </location>
</feature>
<dbReference type="SUPFAM" id="SSF56112">
    <property type="entry name" value="Protein kinase-like (PK-like)"/>
    <property type="match status" value="1"/>
</dbReference>
<keyword evidence="8 13" id="KW-0547">Nucleotide-binding</keyword>
<dbReference type="AlphaFoldDB" id="A0A0K2V0D0"/>
<evidence type="ECO:0000256" key="10">
    <source>
        <dbReference type="ARBA" id="ARBA00022840"/>
    </source>
</evidence>
<protein>
    <recommendedName>
        <fullName evidence="3">non-specific serine/threonine protein kinase</fullName>
        <ecNumber evidence="3">2.7.11.1</ecNumber>
    </recommendedName>
</protein>
<comment type="catalytic activity">
    <reaction evidence="11">
        <text>L-threonyl-[protein] + ATP = O-phospho-L-threonyl-[protein] + ADP + H(+)</text>
        <dbReference type="Rhea" id="RHEA:46608"/>
        <dbReference type="Rhea" id="RHEA-COMP:11060"/>
        <dbReference type="Rhea" id="RHEA-COMP:11605"/>
        <dbReference type="ChEBI" id="CHEBI:15378"/>
        <dbReference type="ChEBI" id="CHEBI:30013"/>
        <dbReference type="ChEBI" id="CHEBI:30616"/>
        <dbReference type="ChEBI" id="CHEBI:61977"/>
        <dbReference type="ChEBI" id="CHEBI:456216"/>
        <dbReference type="EC" id="2.7.11.1"/>
    </reaction>
</comment>
<dbReference type="PROSITE" id="PS50011">
    <property type="entry name" value="PROTEIN_KINASE_DOM"/>
    <property type="match status" value="1"/>
</dbReference>
<dbReference type="GO" id="GO:0005524">
    <property type="term" value="F:ATP binding"/>
    <property type="evidence" value="ECO:0007669"/>
    <property type="project" value="UniProtKB-UniRule"/>
</dbReference>
<evidence type="ECO:0000256" key="1">
    <source>
        <dbReference type="ARBA" id="ARBA00004496"/>
    </source>
</evidence>
<reference evidence="17" key="1">
    <citation type="submission" date="2014-05" db="EMBL/GenBank/DDBJ databases">
        <authorList>
            <person name="Chronopoulou M."/>
        </authorList>
    </citation>
    <scope>NUCLEOTIDE SEQUENCE</scope>
    <source>
        <tissue evidence="17">Whole organism</tissue>
    </source>
</reference>
<feature type="region of interest" description="Disordered" evidence="15">
    <location>
        <begin position="339"/>
        <end position="424"/>
    </location>
</feature>
<dbReference type="InterPro" id="IPR011009">
    <property type="entry name" value="Kinase-like_dom_sf"/>
</dbReference>
<dbReference type="Pfam" id="PF12605">
    <property type="entry name" value="CK1gamma_C"/>
    <property type="match status" value="1"/>
</dbReference>
<evidence type="ECO:0000256" key="15">
    <source>
        <dbReference type="SAM" id="MobiDB-lite"/>
    </source>
</evidence>
<dbReference type="GO" id="GO:0071944">
    <property type="term" value="C:cell periphery"/>
    <property type="evidence" value="ECO:0007669"/>
    <property type="project" value="UniProtKB-ARBA"/>
</dbReference>
<name>A0A0K2V0D0_LEPSM</name>
<dbReference type="Pfam" id="PF00069">
    <property type="entry name" value="Pkinase"/>
    <property type="match status" value="1"/>
</dbReference>
<evidence type="ECO:0000256" key="14">
    <source>
        <dbReference type="RuleBase" id="RU000304"/>
    </source>
</evidence>
<evidence type="ECO:0000256" key="7">
    <source>
        <dbReference type="ARBA" id="ARBA00022687"/>
    </source>
</evidence>
<keyword evidence="9" id="KW-0418">Kinase</keyword>
<feature type="binding site" evidence="13">
    <location>
        <position position="82"/>
    </location>
    <ligand>
        <name>ATP</name>
        <dbReference type="ChEBI" id="CHEBI:30616"/>
    </ligand>
</feature>
<evidence type="ECO:0000256" key="12">
    <source>
        <dbReference type="ARBA" id="ARBA00048679"/>
    </source>
</evidence>
<organism evidence="17">
    <name type="scientific">Lepeophtheirus salmonis</name>
    <name type="common">Salmon louse</name>
    <name type="synonym">Caligus salmonis</name>
    <dbReference type="NCBI Taxonomy" id="72036"/>
    <lineage>
        <taxon>Eukaryota</taxon>
        <taxon>Metazoa</taxon>
        <taxon>Ecdysozoa</taxon>
        <taxon>Arthropoda</taxon>
        <taxon>Crustacea</taxon>
        <taxon>Multicrustacea</taxon>
        <taxon>Hexanauplia</taxon>
        <taxon>Copepoda</taxon>
        <taxon>Siphonostomatoida</taxon>
        <taxon>Caligidae</taxon>
        <taxon>Lepeophtheirus</taxon>
    </lineage>
</organism>